<accession>A0AAD5V521</accession>
<feature type="compositionally biased region" description="Polar residues" evidence="1">
    <location>
        <begin position="192"/>
        <end position="211"/>
    </location>
</feature>
<feature type="region of interest" description="Disordered" evidence="1">
    <location>
        <begin position="87"/>
        <end position="127"/>
    </location>
</feature>
<evidence type="ECO:0000313" key="2">
    <source>
        <dbReference type="EMBL" id="KAJ3482270.1"/>
    </source>
</evidence>
<proteinExistence type="predicted"/>
<evidence type="ECO:0000313" key="3">
    <source>
        <dbReference type="Proteomes" id="UP001212997"/>
    </source>
</evidence>
<dbReference type="AlphaFoldDB" id="A0AAD5V521"/>
<keyword evidence="3" id="KW-1185">Reference proteome</keyword>
<dbReference type="EMBL" id="JANAWD010000281">
    <property type="protein sequence ID" value="KAJ3482270.1"/>
    <property type="molecule type" value="Genomic_DNA"/>
</dbReference>
<reference evidence="2" key="1">
    <citation type="submission" date="2022-07" db="EMBL/GenBank/DDBJ databases">
        <title>Genome Sequence of Physisporinus lineatus.</title>
        <authorList>
            <person name="Buettner E."/>
        </authorList>
    </citation>
    <scope>NUCLEOTIDE SEQUENCE</scope>
    <source>
        <strain evidence="2">VT162</strain>
    </source>
</reference>
<comment type="caution">
    <text evidence="2">The sequence shown here is derived from an EMBL/GenBank/DDBJ whole genome shotgun (WGS) entry which is preliminary data.</text>
</comment>
<gene>
    <name evidence="2" type="ORF">NLI96_g7096</name>
</gene>
<name>A0AAD5V521_9APHY</name>
<feature type="region of interest" description="Disordered" evidence="1">
    <location>
        <begin position="247"/>
        <end position="272"/>
    </location>
</feature>
<dbReference type="Gene3D" id="1.10.472.10">
    <property type="entry name" value="Cyclin-like"/>
    <property type="match status" value="1"/>
</dbReference>
<evidence type="ECO:0000256" key="1">
    <source>
        <dbReference type="SAM" id="MobiDB-lite"/>
    </source>
</evidence>
<feature type="compositionally biased region" description="Basic and acidic residues" evidence="1">
    <location>
        <begin position="263"/>
        <end position="272"/>
    </location>
</feature>
<protein>
    <submittedName>
        <fullName evidence="2">Uncharacterized protein</fullName>
    </submittedName>
</protein>
<sequence>MEFYLVDDLECDLVVFHPYRTLMTLCVKEGDSSIGDIDEFKSDRPRYWGTGEGHLPCLEAIILAFLNTPLSLTLVLDPNSRASLHLTPLSDESSCNNQSSSQSSSTSTAPTRRSSRSTASSPKRQKTPDIVEFMAGLNVNMSLVATIVQEMISLYTLWERYKDDGSDPTSAPFGGTNHFSSLPGHRRGATARSGSVMSGGTLSTAGTPNTSEDMHHHTMHQTHGHIVNPGYLSRLLLKMREAKMVDIGHGPGSGNPRLTAHNKRLDRAQTAG</sequence>
<feature type="region of interest" description="Disordered" evidence="1">
    <location>
        <begin position="167"/>
        <end position="225"/>
    </location>
</feature>
<dbReference type="Proteomes" id="UP001212997">
    <property type="component" value="Unassembled WGS sequence"/>
</dbReference>
<organism evidence="2 3">
    <name type="scientific">Meripilus lineatus</name>
    <dbReference type="NCBI Taxonomy" id="2056292"/>
    <lineage>
        <taxon>Eukaryota</taxon>
        <taxon>Fungi</taxon>
        <taxon>Dikarya</taxon>
        <taxon>Basidiomycota</taxon>
        <taxon>Agaricomycotina</taxon>
        <taxon>Agaricomycetes</taxon>
        <taxon>Polyporales</taxon>
        <taxon>Meripilaceae</taxon>
        <taxon>Meripilus</taxon>
    </lineage>
</organism>
<feature type="compositionally biased region" description="Low complexity" evidence="1">
    <location>
        <begin position="93"/>
        <end position="122"/>
    </location>
</feature>